<dbReference type="Gene3D" id="3.40.630.10">
    <property type="entry name" value="Zn peptidases"/>
    <property type="match status" value="1"/>
</dbReference>
<feature type="non-terminal residue" evidence="3">
    <location>
        <position position="1"/>
    </location>
</feature>
<sequence>HGGASPHLATDVTVLQAQFILSLQTIISRNVSSTDSAVISVGAIQGGSFSSLNVMPSEIRIGGTCRSFTKEVRNLIERRMKELANGLAQTYGCTAQVDYDQFGTPLVNHDEQTSRAIKAAELTVGKENVDGNMKPLTAGEDFA</sequence>
<evidence type="ECO:0000313" key="3">
    <source>
        <dbReference type="EMBL" id="CAF4358229.1"/>
    </source>
</evidence>
<dbReference type="InterPro" id="IPR017439">
    <property type="entry name" value="Amidohydrolase"/>
</dbReference>
<evidence type="ECO:0000313" key="4">
    <source>
        <dbReference type="Proteomes" id="UP000663823"/>
    </source>
</evidence>
<dbReference type="GO" id="GO:0016787">
    <property type="term" value="F:hydrolase activity"/>
    <property type="evidence" value="ECO:0007669"/>
    <property type="project" value="UniProtKB-KW"/>
</dbReference>
<proteinExistence type="inferred from homology"/>
<dbReference type="PANTHER" id="PTHR11014">
    <property type="entry name" value="PEPTIDASE M20 FAMILY MEMBER"/>
    <property type="match status" value="1"/>
</dbReference>
<name>A0A820LJ47_9BILA</name>
<reference evidence="3" key="1">
    <citation type="submission" date="2021-02" db="EMBL/GenBank/DDBJ databases">
        <authorList>
            <person name="Nowell W R."/>
        </authorList>
    </citation>
    <scope>NUCLEOTIDE SEQUENCE</scope>
</reference>
<feature type="non-terminal residue" evidence="3">
    <location>
        <position position="143"/>
    </location>
</feature>
<dbReference type="Gene3D" id="3.30.70.360">
    <property type="match status" value="1"/>
</dbReference>
<dbReference type="FunFam" id="3.30.70.360:FF:000001">
    <property type="entry name" value="N-acetyldiaminopimelate deacetylase"/>
    <property type="match status" value="1"/>
</dbReference>
<comment type="similarity">
    <text evidence="1">Belongs to the peptidase M20 family.</text>
</comment>
<dbReference type="EMBL" id="CAJOAX010066107">
    <property type="protein sequence ID" value="CAF4358229.1"/>
    <property type="molecule type" value="Genomic_DNA"/>
</dbReference>
<comment type="caution">
    <text evidence="3">The sequence shown here is derived from an EMBL/GenBank/DDBJ whole genome shotgun (WGS) entry which is preliminary data.</text>
</comment>
<gene>
    <name evidence="3" type="ORF">OTI717_LOCUS43769</name>
</gene>
<dbReference type="Proteomes" id="UP000663823">
    <property type="component" value="Unassembled WGS sequence"/>
</dbReference>
<dbReference type="AlphaFoldDB" id="A0A820LJ47"/>
<evidence type="ECO:0000256" key="2">
    <source>
        <dbReference type="ARBA" id="ARBA00022801"/>
    </source>
</evidence>
<dbReference type="PANTHER" id="PTHR11014:SF63">
    <property type="entry name" value="METALLOPEPTIDASE, PUTATIVE (AFU_ORTHOLOGUE AFUA_6G09600)-RELATED"/>
    <property type="match status" value="1"/>
</dbReference>
<evidence type="ECO:0000256" key="1">
    <source>
        <dbReference type="ARBA" id="ARBA00006153"/>
    </source>
</evidence>
<dbReference type="InterPro" id="IPR036264">
    <property type="entry name" value="Bact_exopeptidase_dim_dom"/>
</dbReference>
<organism evidence="3 4">
    <name type="scientific">Rotaria sordida</name>
    <dbReference type="NCBI Taxonomy" id="392033"/>
    <lineage>
        <taxon>Eukaryota</taxon>
        <taxon>Metazoa</taxon>
        <taxon>Spiralia</taxon>
        <taxon>Gnathifera</taxon>
        <taxon>Rotifera</taxon>
        <taxon>Eurotatoria</taxon>
        <taxon>Bdelloidea</taxon>
        <taxon>Philodinida</taxon>
        <taxon>Philodinidae</taxon>
        <taxon>Rotaria</taxon>
    </lineage>
</organism>
<protein>
    <submittedName>
        <fullName evidence="3">Uncharacterized protein</fullName>
    </submittedName>
</protein>
<accession>A0A820LJ47</accession>
<dbReference type="SUPFAM" id="SSF55031">
    <property type="entry name" value="Bacterial exopeptidase dimerisation domain"/>
    <property type="match status" value="1"/>
</dbReference>
<keyword evidence="2" id="KW-0378">Hydrolase</keyword>